<feature type="domain" description="DUF1731" evidence="3">
    <location>
        <begin position="248"/>
        <end position="294"/>
    </location>
</feature>
<dbReference type="NCBIfam" id="TIGR01777">
    <property type="entry name" value="yfcH"/>
    <property type="match status" value="1"/>
</dbReference>
<dbReference type="OrthoDB" id="9801773at2"/>
<comment type="caution">
    <text evidence="4">The sequence shown here is derived from an EMBL/GenBank/DDBJ whole genome shotgun (WGS) entry which is preliminary data.</text>
</comment>
<evidence type="ECO:0000259" key="3">
    <source>
        <dbReference type="Pfam" id="PF08338"/>
    </source>
</evidence>
<evidence type="ECO:0008006" key="6">
    <source>
        <dbReference type="Google" id="ProtNLM"/>
    </source>
</evidence>
<dbReference type="RefSeq" id="WP_110266902.1">
    <property type="nucleotide sequence ID" value="NZ_CAWNXA010000016.1"/>
</dbReference>
<accession>A0A318E9H8</accession>
<evidence type="ECO:0000313" key="5">
    <source>
        <dbReference type="Proteomes" id="UP000248330"/>
    </source>
</evidence>
<dbReference type="Pfam" id="PF08338">
    <property type="entry name" value="DUF1731"/>
    <property type="match status" value="1"/>
</dbReference>
<dbReference type="InterPro" id="IPR001509">
    <property type="entry name" value="Epimerase_deHydtase"/>
</dbReference>
<evidence type="ECO:0000256" key="1">
    <source>
        <dbReference type="ARBA" id="ARBA00009353"/>
    </source>
</evidence>
<comment type="similarity">
    <text evidence="1">Belongs to the NAD(P)-dependent epimerase/dehydratase family. SDR39U1 subfamily.</text>
</comment>
<dbReference type="PANTHER" id="PTHR11092">
    <property type="entry name" value="SUGAR NUCLEOTIDE EPIMERASE RELATED"/>
    <property type="match status" value="1"/>
</dbReference>
<dbReference type="Pfam" id="PF01370">
    <property type="entry name" value="Epimerase"/>
    <property type="match status" value="1"/>
</dbReference>
<reference evidence="4 5" key="1">
    <citation type="submission" date="2018-04" db="EMBL/GenBank/DDBJ databases">
        <title>Genomic Encyclopedia of Type Strains, Phase IV (KMG-IV): sequencing the most valuable type-strain genomes for metagenomic binning, comparative biology and taxonomic classification.</title>
        <authorList>
            <person name="Goeker M."/>
        </authorList>
    </citation>
    <scope>NUCLEOTIDE SEQUENCE [LARGE SCALE GENOMIC DNA]</scope>
    <source>
        <strain evidence="4 5">DSM 104150</strain>
    </source>
</reference>
<dbReference type="AlphaFoldDB" id="A0A318E9H8"/>
<dbReference type="EMBL" id="QICN01000016">
    <property type="protein sequence ID" value="PXV63612.1"/>
    <property type="molecule type" value="Genomic_DNA"/>
</dbReference>
<dbReference type="SUPFAM" id="SSF51735">
    <property type="entry name" value="NAD(P)-binding Rossmann-fold domains"/>
    <property type="match status" value="1"/>
</dbReference>
<feature type="domain" description="NAD-dependent epimerase/dehydratase" evidence="2">
    <location>
        <begin position="3"/>
        <end position="219"/>
    </location>
</feature>
<protein>
    <recommendedName>
        <fullName evidence="6">TIGR01777 family protein</fullName>
    </recommendedName>
</protein>
<organism evidence="4 5">
    <name type="scientific">Sinimarinibacterium flocculans</name>
    <dbReference type="NCBI Taxonomy" id="985250"/>
    <lineage>
        <taxon>Bacteria</taxon>
        <taxon>Pseudomonadati</taxon>
        <taxon>Pseudomonadota</taxon>
        <taxon>Gammaproteobacteria</taxon>
        <taxon>Nevskiales</taxon>
        <taxon>Nevskiaceae</taxon>
        <taxon>Sinimarinibacterium</taxon>
    </lineage>
</organism>
<dbReference type="InterPro" id="IPR013549">
    <property type="entry name" value="DUF1731"/>
</dbReference>
<sequence length="300" mass="32274">MNVLVGGGSGFIGTALCHALLARGDAVTVLTRDVAHARARLPVAVRCIDDLAQAGPTDAVVNLAGENLGVGRWTAARKRRFVESRVQATRRLVDWMQAGERPKVLVSGSAIGWYGARGDDELGENAAPGEPKDFGARLCRAWEAEALQAEALGVRTCVLRTGIVLGRDGGSLQQMLLPFRLGLGGVMGRGEQWMSWIHRDDLVGLILWLIDTPQAQGAYNGTAPTPVRHREFVRTLARTLRRPAVVPLPAPALRLLLGEMAGLVLDGQRVVPRRALRGGYPFRYPDLSSALAAILCKKTA</sequence>
<gene>
    <name evidence="4" type="ORF">C8D93_1167</name>
</gene>
<dbReference type="Gene3D" id="3.40.50.720">
    <property type="entry name" value="NAD(P)-binding Rossmann-like Domain"/>
    <property type="match status" value="1"/>
</dbReference>
<keyword evidence="5" id="KW-1185">Reference proteome</keyword>
<dbReference type="PANTHER" id="PTHR11092:SF0">
    <property type="entry name" value="EPIMERASE FAMILY PROTEIN SDR39U1"/>
    <property type="match status" value="1"/>
</dbReference>
<evidence type="ECO:0000313" key="4">
    <source>
        <dbReference type="EMBL" id="PXV63612.1"/>
    </source>
</evidence>
<evidence type="ECO:0000259" key="2">
    <source>
        <dbReference type="Pfam" id="PF01370"/>
    </source>
</evidence>
<dbReference type="InterPro" id="IPR036291">
    <property type="entry name" value="NAD(P)-bd_dom_sf"/>
</dbReference>
<dbReference type="InterPro" id="IPR010099">
    <property type="entry name" value="SDR39U1"/>
</dbReference>
<proteinExistence type="inferred from homology"/>
<name>A0A318E9H8_9GAMM</name>
<dbReference type="Proteomes" id="UP000248330">
    <property type="component" value="Unassembled WGS sequence"/>
</dbReference>